<accession>A0ABP7N1N4</accession>
<evidence type="ECO:0000256" key="1">
    <source>
        <dbReference type="SAM" id="SignalP"/>
    </source>
</evidence>
<gene>
    <name evidence="2" type="ORF">GCM10022406_17870</name>
</gene>
<feature type="chain" id="PRO_5046847762" description="Carboxypeptidase-like regulatory domain-containing protein" evidence="1">
    <location>
        <begin position="22"/>
        <end position="397"/>
    </location>
</feature>
<dbReference type="RefSeq" id="WP_345112716.1">
    <property type="nucleotide sequence ID" value="NZ_BAABDH010000034.1"/>
</dbReference>
<feature type="signal peptide" evidence="1">
    <location>
        <begin position="1"/>
        <end position="21"/>
    </location>
</feature>
<dbReference type="Proteomes" id="UP001499909">
    <property type="component" value="Unassembled WGS sequence"/>
</dbReference>
<organism evidence="2 3">
    <name type="scientific">Hymenobacter algoricola</name>
    <dbReference type="NCBI Taxonomy" id="486267"/>
    <lineage>
        <taxon>Bacteria</taxon>
        <taxon>Pseudomonadati</taxon>
        <taxon>Bacteroidota</taxon>
        <taxon>Cytophagia</taxon>
        <taxon>Cytophagales</taxon>
        <taxon>Hymenobacteraceae</taxon>
        <taxon>Hymenobacter</taxon>
    </lineage>
</organism>
<dbReference type="Gene3D" id="2.60.40.1120">
    <property type="entry name" value="Carboxypeptidase-like, regulatory domain"/>
    <property type="match status" value="1"/>
</dbReference>
<evidence type="ECO:0000313" key="2">
    <source>
        <dbReference type="EMBL" id="GAA3933687.1"/>
    </source>
</evidence>
<name>A0ABP7N1N4_9BACT</name>
<dbReference type="EMBL" id="BAABDH010000034">
    <property type="protein sequence ID" value="GAA3933687.1"/>
    <property type="molecule type" value="Genomic_DNA"/>
</dbReference>
<dbReference type="Pfam" id="PF13715">
    <property type="entry name" value="CarbopepD_reg_2"/>
    <property type="match status" value="1"/>
</dbReference>
<dbReference type="SUPFAM" id="SSF49464">
    <property type="entry name" value="Carboxypeptidase regulatory domain-like"/>
    <property type="match status" value="1"/>
</dbReference>
<reference evidence="3" key="1">
    <citation type="journal article" date="2019" name="Int. J. Syst. Evol. Microbiol.">
        <title>The Global Catalogue of Microorganisms (GCM) 10K type strain sequencing project: providing services to taxonomists for standard genome sequencing and annotation.</title>
        <authorList>
            <consortium name="The Broad Institute Genomics Platform"/>
            <consortium name="The Broad Institute Genome Sequencing Center for Infectious Disease"/>
            <person name="Wu L."/>
            <person name="Ma J."/>
        </authorList>
    </citation>
    <scope>NUCLEOTIDE SEQUENCE [LARGE SCALE GENOMIC DNA]</scope>
    <source>
        <strain evidence="3">JCM 17214</strain>
    </source>
</reference>
<evidence type="ECO:0000313" key="3">
    <source>
        <dbReference type="Proteomes" id="UP001499909"/>
    </source>
</evidence>
<evidence type="ECO:0008006" key="4">
    <source>
        <dbReference type="Google" id="ProtNLM"/>
    </source>
</evidence>
<keyword evidence="3" id="KW-1185">Reference proteome</keyword>
<proteinExistence type="predicted"/>
<keyword evidence="1" id="KW-0732">Signal</keyword>
<comment type="caution">
    <text evidence="2">The sequence shown here is derived from an EMBL/GenBank/DDBJ whole genome shotgun (WGS) entry which is preliminary data.</text>
</comment>
<dbReference type="InterPro" id="IPR008969">
    <property type="entry name" value="CarboxyPept-like_regulatory"/>
</dbReference>
<protein>
    <recommendedName>
        <fullName evidence="4">Carboxypeptidase-like regulatory domain-containing protein</fullName>
    </recommendedName>
</protein>
<sequence length="397" mass="43410">MTFRSYFLLLLLLAGSRGLRAQQRLTGKITDAATGQPVAYASVVVAASSQGTTSNAEGEFELPALRLPARLIVSALTHVRDTVAVAAGGPLSIRLLPATVLLPDVTTGSYTAELLKKAYRQLHRSYPQKTYAHAFYRQITRLDGAATEVQEMIWDAKTSSAGVEGTALAQARYAEKEALVNFKNFSFFTKAYSLYDTKADSSASTAVVSLNTARNYTLSVLGVTQDGPRQLVEIGFVSKPDVNPHNYRGRLTIDEASGQILRFQLTTPDSRSRSNNPMFKLQNPATTFELVFEFNPTGAARLSYVHIGYQTALTRPFRDAVQVQTSSFTYFYDGQTTPASATYAPASATQADLATIKKTTYNAAQWQNNPAVKRTPLEEEVIRSFEQKGAFGTLLSH</sequence>